<proteinExistence type="inferred from homology"/>
<dbReference type="GO" id="GO:0004497">
    <property type="term" value="F:monooxygenase activity"/>
    <property type="evidence" value="ECO:0007669"/>
    <property type="project" value="UniProtKB-KW"/>
</dbReference>
<name>A0AAD6XGH2_9AGAR</name>
<dbReference type="Pfam" id="PF00067">
    <property type="entry name" value="p450"/>
    <property type="match status" value="1"/>
</dbReference>
<dbReference type="PANTHER" id="PTHR24305">
    <property type="entry name" value="CYTOCHROME P450"/>
    <property type="match status" value="1"/>
</dbReference>
<evidence type="ECO:0000256" key="7">
    <source>
        <dbReference type="ARBA" id="ARBA00022723"/>
    </source>
</evidence>
<dbReference type="InterPro" id="IPR001128">
    <property type="entry name" value="Cyt_P450"/>
</dbReference>
<dbReference type="SUPFAM" id="SSF48264">
    <property type="entry name" value="Cytochrome P450"/>
    <property type="match status" value="1"/>
</dbReference>
<comment type="pathway">
    <text evidence="3">Secondary metabolite biosynthesis; terpenoid biosynthesis.</text>
</comment>
<dbReference type="PRINTS" id="PR00465">
    <property type="entry name" value="EP450IV"/>
</dbReference>
<keyword evidence="5 13" id="KW-0349">Heme</keyword>
<evidence type="ECO:0000313" key="15">
    <source>
        <dbReference type="Proteomes" id="UP001218188"/>
    </source>
</evidence>
<evidence type="ECO:0000256" key="4">
    <source>
        <dbReference type="ARBA" id="ARBA00010617"/>
    </source>
</evidence>
<evidence type="ECO:0000256" key="5">
    <source>
        <dbReference type="ARBA" id="ARBA00022617"/>
    </source>
</evidence>
<dbReference type="Proteomes" id="UP001218188">
    <property type="component" value="Unassembled WGS sequence"/>
</dbReference>
<evidence type="ECO:0000256" key="1">
    <source>
        <dbReference type="ARBA" id="ARBA00001971"/>
    </source>
</evidence>
<dbReference type="GO" id="GO:0016020">
    <property type="term" value="C:membrane"/>
    <property type="evidence" value="ECO:0007669"/>
    <property type="project" value="UniProtKB-SubCell"/>
</dbReference>
<sequence length="501" mass="55174">MPVVDLRYGSQTHVVDLSCSGQHYTPGHMPQLSLPPRYGDHEFGWQKLYGAVYRIQGCFGAHRLIVSDPTALQYILNSPNFFLGPTLDAVVNLMFGARSVICARWNEHRRLRAALNVGFTAAAVQNCLPVFRKVAEMISEELEKSSKASTNVCPILSNATLSAVSEAILGYSLQDLGEDFVANNNRIVQLAASQSKTQILADAIGACLPSWFWRGAMYLPTTAFQIIRKERHLTERIGRRIVREKRDAAGKGVEIDGDVFGLLLQNTSDDTRKLSEGDVVAQTALILVAGQETTANTIAWALLELARNPDFQEKLQAEVHSMSGEGAGHASYNNMPLLNALIKETLRLYPAGPMSERVALQDTGIPLADAITTVTGERINQIHVQKGQVITLAITSYQRLHSRWGDDADTFNPSRWLDGAPYQGDAVGPYANLLSFLGGPRICLGWRFAILETQVILCELVAKFSFAEPENTRVCPQYMNQLLPIAANGEKALFLHVTRLL</sequence>
<evidence type="ECO:0000256" key="13">
    <source>
        <dbReference type="PIRSR" id="PIRSR602403-1"/>
    </source>
</evidence>
<evidence type="ECO:0000256" key="10">
    <source>
        <dbReference type="ARBA" id="ARBA00023004"/>
    </source>
</evidence>
<keyword evidence="10 13" id="KW-0408">Iron</keyword>
<gene>
    <name evidence="14" type="ORF">C8F04DRAFT_1250373</name>
</gene>
<dbReference type="EMBL" id="JARJCM010000007">
    <property type="protein sequence ID" value="KAJ7044409.1"/>
    <property type="molecule type" value="Genomic_DNA"/>
</dbReference>
<reference evidence="14" key="1">
    <citation type="submission" date="2023-03" db="EMBL/GenBank/DDBJ databases">
        <title>Massive genome expansion in bonnet fungi (Mycena s.s.) driven by repeated elements and novel gene families across ecological guilds.</title>
        <authorList>
            <consortium name="Lawrence Berkeley National Laboratory"/>
            <person name="Harder C.B."/>
            <person name="Miyauchi S."/>
            <person name="Viragh M."/>
            <person name="Kuo A."/>
            <person name="Thoen E."/>
            <person name="Andreopoulos B."/>
            <person name="Lu D."/>
            <person name="Skrede I."/>
            <person name="Drula E."/>
            <person name="Henrissat B."/>
            <person name="Morin E."/>
            <person name="Kohler A."/>
            <person name="Barry K."/>
            <person name="LaButti K."/>
            <person name="Morin E."/>
            <person name="Salamov A."/>
            <person name="Lipzen A."/>
            <person name="Mereny Z."/>
            <person name="Hegedus B."/>
            <person name="Baldrian P."/>
            <person name="Stursova M."/>
            <person name="Weitz H."/>
            <person name="Taylor A."/>
            <person name="Grigoriev I.V."/>
            <person name="Nagy L.G."/>
            <person name="Martin F."/>
            <person name="Kauserud H."/>
        </authorList>
    </citation>
    <scope>NUCLEOTIDE SEQUENCE</scope>
    <source>
        <strain evidence="14">CBHHK200</strain>
    </source>
</reference>
<comment type="cofactor">
    <cofactor evidence="1 13">
        <name>heme</name>
        <dbReference type="ChEBI" id="CHEBI:30413"/>
    </cofactor>
</comment>
<keyword evidence="8" id="KW-1133">Transmembrane helix</keyword>
<dbReference type="InterPro" id="IPR050121">
    <property type="entry name" value="Cytochrome_P450_monoxygenase"/>
</dbReference>
<dbReference type="Gene3D" id="1.10.630.10">
    <property type="entry name" value="Cytochrome P450"/>
    <property type="match status" value="1"/>
</dbReference>
<evidence type="ECO:0000256" key="11">
    <source>
        <dbReference type="ARBA" id="ARBA00023033"/>
    </source>
</evidence>
<evidence type="ECO:0000313" key="14">
    <source>
        <dbReference type="EMBL" id="KAJ7044409.1"/>
    </source>
</evidence>
<keyword evidence="6" id="KW-0812">Transmembrane</keyword>
<dbReference type="AlphaFoldDB" id="A0AAD6XGH2"/>
<organism evidence="14 15">
    <name type="scientific">Mycena alexandri</name>
    <dbReference type="NCBI Taxonomy" id="1745969"/>
    <lineage>
        <taxon>Eukaryota</taxon>
        <taxon>Fungi</taxon>
        <taxon>Dikarya</taxon>
        <taxon>Basidiomycota</taxon>
        <taxon>Agaricomycotina</taxon>
        <taxon>Agaricomycetes</taxon>
        <taxon>Agaricomycetidae</taxon>
        <taxon>Agaricales</taxon>
        <taxon>Marasmiineae</taxon>
        <taxon>Mycenaceae</taxon>
        <taxon>Mycena</taxon>
    </lineage>
</organism>
<comment type="caution">
    <text evidence="14">The sequence shown here is derived from an EMBL/GenBank/DDBJ whole genome shotgun (WGS) entry which is preliminary data.</text>
</comment>
<evidence type="ECO:0000256" key="8">
    <source>
        <dbReference type="ARBA" id="ARBA00022989"/>
    </source>
</evidence>
<protein>
    <submittedName>
        <fullName evidence="14">Cytochrome P450</fullName>
    </submittedName>
</protein>
<feature type="binding site" description="axial binding residue" evidence="13">
    <location>
        <position position="443"/>
    </location>
    <ligand>
        <name>heme</name>
        <dbReference type="ChEBI" id="CHEBI:30413"/>
    </ligand>
    <ligandPart>
        <name>Fe</name>
        <dbReference type="ChEBI" id="CHEBI:18248"/>
    </ligandPart>
</feature>
<evidence type="ECO:0000256" key="6">
    <source>
        <dbReference type="ARBA" id="ARBA00022692"/>
    </source>
</evidence>
<dbReference type="GO" id="GO:0005506">
    <property type="term" value="F:iron ion binding"/>
    <property type="evidence" value="ECO:0007669"/>
    <property type="project" value="InterPro"/>
</dbReference>
<evidence type="ECO:0000256" key="12">
    <source>
        <dbReference type="ARBA" id="ARBA00023136"/>
    </source>
</evidence>
<comment type="subcellular location">
    <subcellularLocation>
        <location evidence="2">Membrane</location>
    </subcellularLocation>
</comment>
<evidence type="ECO:0000256" key="9">
    <source>
        <dbReference type="ARBA" id="ARBA00023002"/>
    </source>
</evidence>
<dbReference type="GO" id="GO:0016705">
    <property type="term" value="F:oxidoreductase activity, acting on paired donors, with incorporation or reduction of molecular oxygen"/>
    <property type="evidence" value="ECO:0007669"/>
    <property type="project" value="InterPro"/>
</dbReference>
<comment type="similarity">
    <text evidence="4">Belongs to the cytochrome P450 family.</text>
</comment>
<evidence type="ECO:0000256" key="2">
    <source>
        <dbReference type="ARBA" id="ARBA00004370"/>
    </source>
</evidence>
<dbReference type="InterPro" id="IPR002403">
    <property type="entry name" value="Cyt_P450_E_grp-IV"/>
</dbReference>
<keyword evidence="15" id="KW-1185">Reference proteome</keyword>
<keyword evidence="9" id="KW-0560">Oxidoreductase</keyword>
<dbReference type="PRINTS" id="PR00385">
    <property type="entry name" value="P450"/>
</dbReference>
<evidence type="ECO:0000256" key="3">
    <source>
        <dbReference type="ARBA" id="ARBA00004721"/>
    </source>
</evidence>
<dbReference type="GO" id="GO:0020037">
    <property type="term" value="F:heme binding"/>
    <property type="evidence" value="ECO:0007669"/>
    <property type="project" value="InterPro"/>
</dbReference>
<keyword evidence="7 13" id="KW-0479">Metal-binding</keyword>
<accession>A0AAD6XGH2</accession>
<keyword evidence="12" id="KW-0472">Membrane</keyword>
<dbReference type="InterPro" id="IPR036396">
    <property type="entry name" value="Cyt_P450_sf"/>
</dbReference>
<keyword evidence="11" id="KW-0503">Monooxygenase</keyword>
<dbReference type="PANTHER" id="PTHR24305:SF166">
    <property type="entry name" value="CYTOCHROME P450 12A4, MITOCHONDRIAL-RELATED"/>
    <property type="match status" value="1"/>
</dbReference>